<reference evidence="7" key="2">
    <citation type="submission" date="2025-08" db="UniProtKB">
        <authorList>
            <consortium name="Ensembl"/>
        </authorList>
    </citation>
    <scope>IDENTIFICATION</scope>
</reference>
<dbReference type="EMBL" id="AAPE02012338">
    <property type="status" value="NOT_ANNOTATED_CDS"/>
    <property type="molecule type" value="Genomic_DNA"/>
</dbReference>
<name>G1QBS1_MYOLU</name>
<dbReference type="GO" id="GO:0006879">
    <property type="term" value="P:intracellular iron ion homeostasis"/>
    <property type="evidence" value="ECO:0007669"/>
    <property type="project" value="InterPro"/>
</dbReference>
<keyword evidence="8" id="KW-1185">Reference proteome</keyword>
<protein>
    <recommendedName>
        <fullName evidence="1">Ferritin light chain</fullName>
    </recommendedName>
</protein>
<keyword evidence="5" id="KW-0408">Iron</keyword>
<reference evidence="7 8" key="1">
    <citation type="journal article" date="2011" name="Nature">
        <title>A high-resolution map of human evolutionary constraint using 29 mammals.</title>
        <authorList>
            <person name="Lindblad-Toh K."/>
            <person name="Garber M."/>
            <person name="Zuk O."/>
            <person name="Lin M.F."/>
            <person name="Parker B.J."/>
            <person name="Washietl S."/>
            <person name="Kheradpour P."/>
            <person name="Ernst J."/>
            <person name="Jordan G."/>
            <person name="Mauceli E."/>
            <person name="Ward L.D."/>
            <person name="Lowe C.B."/>
            <person name="Holloway A.K."/>
            <person name="Clamp M."/>
            <person name="Gnerre S."/>
            <person name="Alfoldi J."/>
            <person name="Beal K."/>
            <person name="Chang J."/>
            <person name="Clawson H."/>
            <person name="Cuff J."/>
            <person name="Di Palma F."/>
            <person name="Fitzgerald S."/>
            <person name="Flicek P."/>
            <person name="Guttman M."/>
            <person name="Hubisz M.J."/>
            <person name="Jaffe D.B."/>
            <person name="Jungreis I."/>
            <person name="Kent W.J."/>
            <person name="Kostka D."/>
            <person name="Lara M."/>
            <person name="Martins A.L."/>
            <person name="Massingham T."/>
            <person name="Moltke I."/>
            <person name="Raney B.J."/>
            <person name="Rasmussen M.D."/>
            <person name="Robinson J."/>
            <person name="Stark A."/>
            <person name="Vilella A.J."/>
            <person name="Wen J."/>
            <person name="Xie X."/>
            <person name="Zody M.C."/>
            <person name="Baldwin J."/>
            <person name="Bloom T."/>
            <person name="Chin C.W."/>
            <person name="Heiman D."/>
            <person name="Nicol R."/>
            <person name="Nusbaum C."/>
            <person name="Young S."/>
            <person name="Wilkinson J."/>
            <person name="Worley K.C."/>
            <person name="Kovar C.L."/>
            <person name="Muzny D.M."/>
            <person name="Gibbs R.A."/>
            <person name="Cree A."/>
            <person name="Dihn H.H."/>
            <person name="Fowler G."/>
            <person name="Jhangiani S."/>
            <person name="Joshi V."/>
            <person name="Lee S."/>
            <person name="Lewis L.R."/>
            <person name="Nazareth L.V."/>
            <person name="Okwuonu G."/>
            <person name="Santibanez J."/>
            <person name="Warren W.C."/>
            <person name="Mardis E.R."/>
            <person name="Weinstock G.M."/>
            <person name="Wilson R.K."/>
            <person name="Delehaunty K."/>
            <person name="Dooling D."/>
            <person name="Fronik C."/>
            <person name="Fulton L."/>
            <person name="Fulton B."/>
            <person name="Graves T."/>
            <person name="Minx P."/>
            <person name="Sodergren E."/>
            <person name="Birney E."/>
            <person name="Margulies E.H."/>
            <person name="Herrero J."/>
            <person name="Green E.D."/>
            <person name="Haussler D."/>
            <person name="Siepel A."/>
            <person name="Goldman N."/>
            <person name="Pollard K.S."/>
            <person name="Pedersen J.S."/>
            <person name="Lander E.S."/>
            <person name="Kellis M."/>
        </authorList>
    </citation>
    <scope>NUCLEOTIDE SEQUENCE [LARGE SCALE GENOMIC DNA]</scope>
</reference>
<keyword evidence="5" id="KW-0479">Metal-binding</keyword>
<dbReference type="GO" id="GO:0006826">
    <property type="term" value="P:iron ion transport"/>
    <property type="evidence" value="ECO:0007669"/>
    <property type="project" value="InterPro"/>
</dbReference>
<evidence type="ECO:0000256" key="3">
    <source>
        <dbReference type="ARBA" id="ARBA00045578"/>
    </source>
</evidence>
<dbReference type="eggNOG" id="KOG2332">
    <property type="taxonomic scope" value="Eukaryota"/>
</dbReference>
<dbReference type="Ensembl" id="ENSMLUT00000023005.1">
    <property type="protein sequence ID" value="ENSMLUP00000021154.1"/>
    <property type="gene ID" value="ENSMLUG00000024640.1"/>
</dbReference>
<dbReference type="InterPro" id="IPR009078">
    <property type="entry name" value="Ferritin-like_SF"/>
</dbReference>
<comment type="function">
    <text evidence="3">Stores iron in a soluble, non-toxic, readily available form. Important for iron homeostasis. Iron is taken up in the ferrous form and deposited as ferric hydroxides after oxidation. Also plays a role in delivery of iron to cells. Mediates iron uptake in capsule cells of the developing kidney. Delivery to lysosomes by the cargo receptor NCOA4 for autophagic degradation and release or iron.</text>
</comment>
<dbReference type="STRING" id="59463.ENSMLUP00000021154"/>
<sequence>APKFIHYSTQVEAAVTLLANLPLPAPHLPLSGLLFPPRQCGSGGRGGGRFFLELAEKNEGAECLLKLQNQRGGRIPFQDVLKQNSGQVGKTQDTMEAALALERNPDPGPLGATGPGSTRTDPPPGDFLQNHFRGEEVKLINKMGDIRLTSAGCWPRAGLGESFSKGSPSSTTRSLWSPEAFEGPLCI</sequence>
<dbReference type="GO" id="GO:0008199">
    <property type="term" value="F:ferric iron binding"/>
    <property type="evidence" value="ECO:0007669"/>
    <property type="project" value="InterPro"/>
</dbReference>
<dbReference type="AlphaFoldDB" id="G1QBS1"/>
<dbReference type="GeneTree" id="ENSGT00940000153096"/>
<evidence type="ECO:0000313" key="7">
    <source>
        <dbReference type="Ensembl" id="ENSMLUP00000021154.1"/>
    </source>
</evidence>
<dbReference type="InterPro" id="IPR012347">
    <property type="entry name" value="Ferritin-like"/>
</dbReference>
<dbReference type="GO" id="GO:0008198">
    <property type="term" value="F:ferrous iron binding"/>
    <property type="evidence" value="ECO:0007669"/>
    <property type="project" value="TreeGrafter"/>
</dbReference>
<dbReference type="HOGENOM" id="CLU_1450861_0_0_1"/>
<evidence type="ECO:0000256" key="6">
    <source>
        <dbReference type="SAM" id="MobiDB-lite"/>
    </source>
</evidence>
<organism evidence="7 8">
    <name type="scientific">Myotis lucifugus</name>
    <name type="common">Little brown bat</name>
    <dbReference type="NCBI Taxonomy" id="59463"/>
    <lineage>
        <taxon>Eukaryota</taxon>
        <taxon>Metazoa</taxon>
        <taxon>Chordata</taxon>
        <taxon>Craniata</taxon>
        <taxon>Vertebrata</taxon>
        <taxon>Euteleostomi</taxon>
        <taxon>Mammalia</taxon>
        <taxon>Eutheria</taxon>
        <taxon>Laurasiatheria</taxon>
        <taxon>Chiroptera</taxon>
        <taxon>Yangochiroptera</taxon>
        <taxon>Vespertilionidae</taxon>
        <taxon>Myotis</taxon>
    </lineage>
</organism>
<accession>G1QBS1</accession>
<reference evidence="7" key="3">
    <citation type="submission" date="2025-09" db="UniProtKB">
        <authorList>
            <consortium name="Ensembl"/>
        </authorList>
    </citation>
    <scope>IDENTIFICATION</scope>
</reference>
<feature type="region of interest" description="Disordered" evidence="6">
    <location>
        <begin position="102"/>
        <end position="126"/>
    </location>
</feature>
<comment type="subcellular location">
    <subcellularLocation>
        <location evidence="2">Autolysosome</location>
    </subcellularLocation>
</comment>
<evidence type="ECO:0000256" key="2">
    <source>
        <dbReference type="ARBA" id="ARBA00044942"/>
    </source>
</evidence>
<feature type="binding site" evidence="5">
    <location>
        <position position="102"/>
    </location>
    <ligand>
        <name>Fe cation</name>
        <dbReference type="ChEBI" id="CHEBI:24875"/>
        <label>1</label>
    </ligand>
</feature>
<evidence type="ECO:0000256" key="1">
    <source>
        <dbReference type="ARBA" id="ARBA00040044"/>
    </source>
</evidence>
<evidence type="ECO:0000313" key="8">
    <source>
        <dbReference type="Proteomes" id="UP000001074"/>
    </source>
</evidence>
<dbReference type="SUPFAM" id="SSF47240">
    <property type="entry name" value="Ferritin-like"/>
    <property type="match status" value="1"/>
</dbReference>
<feature type="region of interest" description="Disordered" evidence="6">
    <location>
        <begin position="162"/>
        <end position="187"/>
    </location>
</feature>
<evidence type="ECO:0000256" key="5">
    <source>
        <dbReference type="PIRSR" id="PIRSR601519-1"/>
    </source>
</evidence>
<dbReference type="PANTHER" id="PTHR11431:SF47">
    <property type="entry name" value="FERRITIN LIGHT CHAIN"/>
    <property type="match status" value="1"/>
</dbReference>
<comment type="subunit">
    <text evidence="4">Oligomer of 24 subunits. There are two types of subunits: L (light) chain and H (heavy) chain. The major chain can be light or heavy, depending on the species and tissue type. The functional molecule forms a roughly spherical shell with a diameter of 12 nm and contains a central cavity into which the insoluble mineral iron core is deposited. Interacts with NCOA4.</text>
</comment>
<proteinExistence type="predicted"/>
<dbReference type="Gene3D" id="1.20.1260.10">
    <property type="match status" value="1"/>
</dbReference>
<dbReference type="Proteomes" id="UP000001074">
    <property type="component" value="Unassembled WGS sequence"/>
</dbReference>
<dbReference type="InParanoid" id="G1QBS1"/>
<dbReference type="GO" id="GO:0044754">
    <property type="term" value="C:autolysosome"/>
    <property type="evidence" value="ECO:0007669"/>
    <property type="project" value="UniProtKB-SubCell"/>
</dbReference>
<feature type="compositionally biased region" description="Polar residues" evidence="6">
    <location>
        <begin position="164"/>
        <end position="175"/>
    </location>
</feature>
<evidence type="ECO:0000256" key="4">
    <source>
        <dbReference type="ARBA" id="ARBA00047045"/>
    </source>
</evidence>
<dbReference type="InterPro" id="IPR001519">
    <property type="entry name" value="Ferritin"/>
</dbReference>
<dbReference type="PANTHER" id="PTHR11431">
    <property type="entry name" value="FERRITIN"/>
    <property type="match status" value="1"/>
</dbReference>